<dbReference type="PANTHER" id="PTHR43289">
    <property type="entry name" value="MITOGEN-ACTIVATED PROTEIN KINASE KINASE KINASE 20-RELATED"/>
    <property type="match status" value="1"/>
</dbReference>
<dbReference type="CDD" id="cd14014">
    <property type="entry name" value="STKc_PknB_like"/>
    <property type="match status" value="1"/>
</dbReference>
<feature type="region of interest" description="Disordered" evidence="8">
    <location>
        <begin position="447"/>
        <end position="473"/>
    </location>
</feature>
<dbReference type="Proteomes" id="UP000679690">
    <property type="component" value="Unassembled WGS sequence"/>
</dbReference>
<keyword evidence="5 10" id="KW-0418">Kinase</keyword>
<organism evidence="10 11">
    <name type="scientific">Actinoplanes flavus</name>
    <dbReference type="NCBI Taxonomy" id="2820290"/>
    <lineage>
        <taxon>Bacteria</taxon>
        <taxon>Bacillati</taxon>
        <taxon>Actinomycetota</taxon>
        <taxon>Actinomycetes</taxon>
        <taxon>Micromonosporales</taxon>
        <taxon>Micromonosporaceae</taxon>
        <taxon>Actinoplanes</taxon>
    </lineage>
</organism>
<dbReference type="InterPro" id="IPR008271">
    <property type="entry name" value="Ser/Thr_kinase_AS"/>
</dbReference>
<feature type="domain" description="Protein kinase" evidence="9">
    <location>
        <begin position="10"/>
        <end position="271"/>
    </location>
</feature>
<evidence type="ECO:0000256" key="1">
    <source>
        <dbReference type="ARBA" id="ARBA00012513"/>
    </source>
</evidence>
<dbReference type="GO" id="GO:0016301">
    <property type="term" value="F:kinase activity"/>
    <property type="evidence" value="ECO:0007669"/>
    <property type="project" value="UniProtKB-KW"/>
</dbReference>
<dbReference type="Pfam" id="PF00069">
    <property type="entry name" value="Pkinase"/>
    <property type="match status" value="1"/>
</dbReference>
<evidence type="ECO:0000256" key="5">
    <source>
        <dbReference type="ARBA" id="ARBA00022777"/>
    </source>
</evidence>
<dbReference type="EMBL" id="JAGFNS010000035">
    <property type="protein sequence ID" value="MBO3743195.1"/>
    <property type="molecule type" value="Genomic_DNA"/>
</dbReference>
<dbReference type="EC" id="2.7.11.1" evidence="1"/>
<dbReference type="InterPro" id="IPR017441">
    <property type="entry name" value="Protein_kinase_ATP_BS"/>
</dbReference>
<dbReference type="PANTHER" id="PTHR43289:SF6">
    <property type="entry name" value="SERINE_THREONINE-PROTEIN KINASE NEKL-3"/>
    <property type="match status" value="1"/>
</dbReference>
<dbReference type="RefSeq" id="WP_208472377.1">
    <property type="nucleotide sequence ID" value="NZ_JAGFNS010000035.1"/>
</dbReference>
<protein>
    <recommendedName>
        <fullName evidence="1">non-specific serine/threonine protein kinase</fullName>
        <ecNumber evidence="1">2.7.11.1</ecNumber>
    </recommendedName>
</protein>
<evidence type="ECO:0000256" key="4">
    <source>
        <dbReference type="ARBA" id="ARBA00022741"/>
    </source>
</evidence>
<keyword evidence="3" id="KW-0808">Transferase</keyword>
<dbReference type="SMART" id="SM00220">
    <property type="entry name" value="S_TKc"/>
    <property type="match status" value="1"/>
</dbReference>
<keyword evidence="11" id="KW-1185">Reference proteome</keyword>
<feature type="region of interest" description="Disordered" evidence="8">
    <location>
        <begin position="498"/>
        <end position="573"/>
    </location>
</feature>
<keyword evidence="6 7" id="KW-0067">ATP-binding</keyword>
<dbReference type="PROSITE" id="PS00108">
    <property type="entry name" value="PROTEIN_KINASE_ST"/>
    <property type="match status" value="1"/>
</dbReference>
<sequence length="573" mass="58343">MVRYVLNNRYELRSMLGSGGMAAVWRATDRWLGRMVAVKVLHERVLADPTVAGRFEREARMVAGLAHPNIVALHDVGTDGGVPYLVMELVPGRSLAALLAGGPLDIAGAVGIAAQVCAALEAASEAGIVHRDIKPANILITDDGRVKVCDFGIARVAGATRSELTGSAQMLGTSTYMAPEQVAGGAVDVRTDLYGLGCVLYAMLTGSPPFTGDSPMRIAWDHVERVPPPASTHRPVPDELDLLVQAMLAKYPADRPSDPAAVRAALENMSLAPDPTPLSMLAEPPRSRRGTDDTPAGASNRKPARREEEAGGGSAALDGLPVRRGRAVEDASAVAVGCGATRPFRVVESGGAVAGVSGVAMDCGATRPFRVVESGGAVEGVSGVAMDCGATRPFRVVESGGAVEGVSGVAMDCGATRPFRVVESGGAVEGVSAVALDCGATQPFRVTDGGEADSGVDPKTAGREAAGRSGRKGGGLLLTGLGTVVGAGVLVTVAATGAGSPGPQMAPPRSSPPSIAVISPPATAPDDVAAPEETAPAGVAVLDEKAARKRAKKLEKENRGKTARKLRGPANAQ</sequence>
<dbReference type="PROSITE" id="PS00107">
    <property type="entry name" value="PROTEIN_KINASE_ATP"/>
    <property type="match status" value="1"/>
</dbReference>
<comment type="caution">
    <text evidence="10">The sequence shown here is derived from an EMBL/GenBank/DDBJ whole genome shotgun (WGS) entry which is preliminary data.</text>
</comment>
<evidence type="ECO:0000256" key="6">
    <source>
        <dbReference type="ARBA" id="ARBA00022840"/>
    </source>
</evidence>
<feature type="binding site" evidence="7">
    <location>
        <position position="39"/>
    </location>
    <ligand>
        <name>ATP</name>
        <dbReference type="ChEBI" id="CHEBI:30616"/>
    </ligand>
</feature>
<evidence type="ECO:0000256" key="2">
    <source>
        <dbReference type="ARBA" id="ARBA00022527"/>
    </source>
</evidence>
<keyword evidence="2" id="KW-0723">Serine/threonine-protein kinase</keyword>
<feature type="compositionally biased region" description="Low complexity" evidence="8">
    <location>
        <begin position="512"/>
        <end position="528"/>
    </location>
</feature>
<evidence type="ECO:0000259" key="9">
    <source>
        <dbReference type="PROSITE" id="PS50011"/>
    </source>
</evidence>
<dbReference type="PROSITE" id="PS50011">
    <property type="entry name" value="PROTEIN_KINASE_DOM"/>
    <property type="match status" value="1"/>
</dbReference>
<dbReference type="Gene3D" id="3.30.200.20">
    <property type="entry name" value="Phosphorylase Kinase, domain 1"/>
    <property type="match status" value="1"/>
</dbReference>
<name>A0ABS3UX75_9ACTN</name>
<reference evidence="10 11" key="1">
    <citation type="submission" date="2021-03" db="EMBL/GenBank/DDBJ databases">
        <title>Actinoplanes flavus sp. nov., a novel actinomycete isolated from Coconut Palm rhizosphere soil.</title>
        <authorList>
            <person name="Luo X."/>
        </authorList>
    </citation>
    <scope>NUCLEOTIDE SEQUENCE [LARGE SCALE GENOMIC DNA]</scope>
    <source>
        <strain evidence="10 11">NEAU-H7</strain>
    </source>
</reference>
<evidence type="ECO:0000256" key="7">
    <source>
        <dbReference type="PROSITE-ProRule" id="PRU10141"/>
    </source>
</evidence>
<dbReference type="Gene3D" id="1.10.510.10">
    <property type="entry name" value="Transferase(Phosphotransferase) domain 1"/>
    <property type="match status" value="1"/>
</dbReference>
<dbReference type="InterPro" id="IPR011009">
    <property type="entry name" value="Kinase-like_dom_sf"/>
</dbReference>
<evidence type="ECO:0000313" key="10">
    <source>
        <dbReference type="EMBL" id="MBO3743195.1"/>
    </source>
</evidence>
<dbReference type="InterPro" id="IPR000719">
    <property type="entry name" value="Prot_kinase_dom"/>
</dbReference>
<evidence type="ECO:0000256" key="3">
    <source>
        <dbReference type="ARBA" id="ARBA00022679"/>
    </source>
</evidence>
<dbReference type="SUPFAM" id="SSF56112">
    <property type="entry name" value="Protein kinase-like (PK-like)"/>
    <property type="match status" value="1"/>
</dbReference>
<proteinExistence type="predicted"/>
<gene>
    <name evidence="10" type="ORF">J5X75_37425</name>
</gene>
<evidence type="ECO:0000313" key="11">
    <source>
        <dbReference type="Proteomes" id="UP000679690"/>
    </source>
</evidence>
<accession>A0ABS3UX75</accession>
<feature type="region of interest" description="Disordered" evidence="8">
    <location>
        <begin position="272"/>
        <end position="321"/>
    </location>
</feature>
<keyword evidence="4 7" id="KW-0547">Nucleotide-binding</keyword>
<evidence type="ECO:0000256" key="8">
    <source>
        <dbReference type="SAM" id="MobiDB-lite"/>
    </source>
</evidence>